<gene>
    <name evidence="1" type="ORF">O181_020575</name>
</gene>
<proteinExistence type="predicted"/>
<sequence length="216" mass="24775">MDTPNEAEPILGFEFLNHFDSSIDWRQVLINLNSYHKDYYDPSKYCSNDFSSGKSFAAVIGDSRSPLFPAPVHIPSFSCHQSLLSIIYEFFKDIKDFRENNSISSLHLFHGNVDLTPSSHSDSLEELWDTEEEAEEIETLMKVFPSAYNHYLDLFSNVKAERHPPDCTCDHHIKLEGSLPPVGVIYSLPNQDSDTLRYYISESVERFLIKPRSSSK</sequence>
<dbReference type="EMBL" id="AVOT02006135">
    <property type="protein sequence ID" value="MBW0480860.1"/>
    <property type="molecule type" value="Genomic_DNA"/>
</dbReference>
<organism evidence="1 2">
    <name type="scientific">Austropuccinia psidii MF-1</name>
    <dbReference type="NCBI Taxonomy" id="1389203"/>
    <lineage>
        <taxon>Eukaryota</taxon>
        <taxon>Fungi</taxon>
        <taxon>Dikarya</taxon>
        <taxon>Basidiomycota</taxon>
        <taxon>Pucciniomycotina</taxon>
        <taxon>Pucciniomycetes</taxon>
        <taxon>Pucciniales</taxon>
        <taxon>Sphaerophragmiaceae</taxon>
        <taxon>Austropuccinia</taxon>
    </lineage>
</organism>
<dbReference type="Proteomes" id="UP000765509">
    <property type="component" value="Unassembled WGS sequence"/>
</dbReference>
<evidence type="ECO:0000313" key="2">
    <source>
        <dbReference type="Proteomes" id="UP000765509"/>
    </source>
</evidence>
<evidence type="ECO:0000313" key="1">
    <source>
        <dbReference type="EMBL" id="MBW0480860.1"/>
    </source>
</evidence>
<name>A0A9Q3CCV0_9BASI</name>
<dbReference type="AlphaFoldDB" id="A0A9Q3CCV0"/>
<reference evidence="1" key="1">
    <citation type="submission" date="2021-03" db="EMBL/GenBank/DDBJ databases">
        <title>Draft genome sequence of rust myrtle Austropuccinia psidii MF-1, a brazilian biotype.</title>
        <authorList>
            <person name="Quecine M.C."/>
            <person name="Pachon D.M.R."/>
            <person name="Bonatelli M.L."/>
            <person name="Correr F.H."/>
            <person name="Franceschini L.M."/>
            <person name="Leite T.F."/>
            <person name="Margarido G.R.A."/>
            <person name="Almeida C.A."/>
            <person name="Ferrarezi J.A."/>
            <person name="Labate C.A."/>
        </authorList>
    </citation>
    <scope>NUCLEOTIDE SEQUENCE</scope>
    <source>
        <strain evidence="1">MF-1</strain>
    </source>
</reference>
<keyword evidence="2" id="KW-1185">Reference proteome</keyword>
<protein>
    <submittedName>
        <fullName evidence="1">Uncharacterized protein</fullName>
    </submittedName>
</protein>
<accession>A0A9Q3CCV0</accession>
<comment type="caution">
    <text evidence="1">The sequence shown here is derived from an EMBL/GenBank/DDBJ whole genome shotgun (WGS) entry which is preliminary data.</text>
</comment>